<dbReference type="EMBL" id="LR862133">
    <property type="protein sequence ID" value="CAD1839213.1"/>
    <property type="molecule type" value="Genomic_DNA"/>
</dbReference>
<evidence type="ECO:0000256" key="3">
    <source>
        <dbReference type="SAM" id="Phobius"/>
    </source>
</evidence>
<keyword evidence="3" id="KW-0472">Membrane</keyword>
<evidence type="ECO:0000256" key="2">
    <source>
        <dbReference type="ARBA" id="ARBA00023065"/>
    </source>
</evidence>
<accession>A0A6V7Q7W0</accession>
<sequence>MLVAHCGCLLFQLRIHPQLFETRDDVAERSDDSVVDTPAVGFASAIPVTLIVAWIKGVQMDLDFDLLETASLVMSFLITASMLQDGNWHFMKGSLLLFSYLVIAACFFILKPLQS</sequence>
<protein>
    <submittedName>
        <fullName evidence="4">Uncharacterized protein</fullName>
    </submittedName>
</protein>
<dbReference type="PANTHER" id="PTHR31503">
    <property type="entry name" value="VACUOLAR CALCIUM ION TRANSPORTER"/>
    <property type="match status" value="1"/>
</dbReference>
<dbReference type="GO" id="GO:0009705">
    <property type="term" value="C:plant-type vacuole membrane"/>
    <property type="evidence" value="ECO:0007669"/>
    <property type="project" value="TreeGrafter"/>
</dbReference>
<keyword evidence="3" id="KW-0812">Transmembrane</keyword>
<feature type="transmembrane region" description="Helical" evidence="3">
    <location>
        <begin position="33"/>
        <end position="54"/>
    </location>
</feature>
<dbReference type="AlphaFoldDB" id="A0A6V7Q7W0"/>
<reference evidence="4" key="1">
    <citation type="submission" date="2020-07" db="EMBL/GenBank/DDBJ databases">
        <authorList>
            <person name="Lin J."/>
        </authorList>
    </citation>
    <scope>NUCLEOTIDE SEQUENCE</scope>
</reference>
<dbReference type="GO" id="GO:0006874">
    <property type="term" value="P:intracellular calcium ion homeostasis"/>
    <property type="evidence" value="ECO:0007669"/>
    <property type="project" value="TreeGrafter"/>
</dbReference>
<name>A0A6V7Q7W0_ANACO</name>
<keyword evidence="2" id="KW-0406">Ion transport</keyword>
<gene>
    <name evidence="4" type="ORF">CB5_LOCUS22424</name>
</gene>
<dbReference type="GO" id="GO:0015369">
    <property type="term" value="F:calcium:proton antiporter activity"/>
    <property type="evidence" value="ECO:0007669"/>
    <property type="project" value="TreeGrafter"/>
</dbReference>
<proteinExistence type="predicted"/>
<evidence type="ECO:0000256" key="1">
    <source>
        <dbReference type="ARBA" id="ARBA00022449"/>
    </source>
</evidence>
<keyword evidence="1" id="KW-0050">Antiport</keyword>
<feature type="transmembrane region" description="Helical" evidence="3">
    <location>
        <begin position="90"/>
        <end position="110"/>
    </location>
</feature>
<organism evidence="4">
    <name type="scientific">Ananas comosus var. bracteatus</name>
    <name type="common">red pineapple</name>
    <dbReference type="NCBI Taxonomy" id="296719"/>
    <lineage>
        <taxon>Eukaryota</taxon>
        <taxon>Viridiplantae</taxon>
        <taxon>Streptophyta</taxon>
        <taxon>Embryophyta</taxon>
        <taxon>Tracheophyta</taxon>
        <taxon>Spermatophyta</taxon>
        <taxon>Magnoliopsida</taxon>
        <taxon>Liliopsida</taxon>
        <taxon>Poales</taxon>
        <taxon>Bromeliaceae</taxon>
        <taxon>Bromelioideae</taxon>
        <taxon>Ananas</taxon>
    </lineage>
</organism>
<keyword evidence="1" id="KW-0813">Transport</keyword>
<dbReference type="InterPro" id="IPR004713">
    <property type="entry name" value="CaH_exchang"/>
</dbReference>
<evidence type="ECO:0000313" key="4">
    <source>
        <dbReference type="EMBL" id="CAD1839213.1"/>
    </source>
</evidence>
<keyword evidence="3" id="KW-1133">Transmembrane helix</keyword>
<dbReference type="PANTHER" id="PTHR31503:SF1">
    <property type="entry name" value="VACUOLAR CATION_PROTON EXCHANGER 3"/>
    <property type="match status" value="1"/>
</dbReference>